<comment type="similarity">
    <text evidence="2 10 12">Belongs to the GrpE family.</text>
</comment>
<dbReference type="RefSeq" id="WP_169456512.1">
    <property type="nucleotide sequence ID" value="NZ_CP051774.1"/>
</dbReference>
<accession>A0A858RMK5</accession>
<evidence type="ECO:0000256" key="9">
    <source>
        <dbReference type="ARBA" id="ARBA00076414"/>
    </source>
</evidence>
<dbReference type="KEGG" id="luo:HHL09_20490"/>
<evidence type="ECO:0000256" key="11">
    <source>
        <dbReference type="RuleBase" id="RU000639"/>
    </source>
</evidence>
<evidence type="ECO:0000256" key="7">
    <source>
        <dbReference type="ARBA" id="ARBA00053401"/>
    </source>
</evidence>
<name>A0A858RMK5_9BACT</name>
<evidence type="ECO:0000256" key="12">
    <source>
        <dbReference type="RuleBase" id="RU004478"/>
    </source>
</evidence>
<evidence type="ECO:0000256" key="2">
    <source>
        <dbReference type="ARBA" id="ARBA00009054"/>
    </source>
</evidence>
<evidence type="ECO:0000256" key="4">
    <source>
        <dbReference type="ARBA" id="ARBA00022490"/>
    </source>
</evidence>
<comment type="subunit">
    <text evidence="3 10">Homodimer.</text>
</comment>
<dbReference type="Gene3D" id="2.30.22.10">
    <property type="entry name" value="Head domain of nucleotide exchange factor GrpE"/>
    <property type="match status" value="1"/>
</dbReference>
<gene>
    <name evidence="10 13" type="primary">grpE</name>
    <name evidence="13" type="ORF">HHL09_20490</name>
</gene>
<dbReference type="InterPro" id="IPR000740">
    <property type="entry name" value="GrpE"/>
</dbReference>
<dbReference type="PANTHER" id="PTHR21237:SF23">
    <property type="entry name" value="GRPE PROTEIN HOMOLOG, MITOCHONDRIAL"/>
    <property type="match status" value="1"/>
</dbReference>
<dbReference type="PRINTS" id="PR00773">
    <property type="entry name" value="GRPEPROTEIN"/>
</dbReference>
<dbReference type="GO" id="GO:0005737">
    <property type="term" value="C:cytoplasm"/>
    <property type="evidence" value="ECO:0007669"/>
    <property type="project" value="UniProtKB-SubCell"/>
</dbReference>
<sequence>MTPEEEIDKAATPAEAPAVAEEIAADPYAELEADVVKWRELAVRTAADLDNFRKRSAREREDAIRYANQSLLEDLLPVIDNFEMGMQAAAQDKSSMIYVGMDMVRRQLNDFLGAQGVTEIPAEGKPFDPNIHEAVSHEVSADVADNTILRVHRRGFMLRDRLLRPATVVVAKNEKEG</sequence>
<dbReference type="Gene3D" id="3.90.20.20">
    <property type="match status" value="1"/>
</dbReference>
<dbReference type="EMBL" id="CP051774">
    <property type="protein sequence ID" value="QJE98062.1"/>
    <property type="molecule type" value="Genomic_DNA"/>
</dbReference>
<evidence type="ECO:0000313" key="13">
    <source>
        <dbReference type="EMBL" id="QJE98062.1"/>
    </source>
</evidence>
<dbReference type="NCBIfam" id="NF010738">
    <property type="entry name" value="PRK14140.1"/>
    <property type="match status" value="1"/>
</dbReference>
<evidence type="ECO:0000256" key="1">
    <source>
        <dbReference type="ARBA" id="ARBA00004496"/>
    </source>
</evidence>
<dbReference type="CDD" id="cd00446">
    <property type="entry name" value="GrpE"/>
    <property type="match status" value="1"/>
</dbReference>
<keyword evidence="6 10" id="KW-0143">Chaperone</keyword>
<comment type="subcellular location">
    <subcellularLocation>
        <location evidence="1 10">Cytoplasm</location>
    </subcellularLocation>
</comment>
<keyword evidence="5 10" id="KW-0346">Stress response</keyword>
<keyword evidence="4 10" id="KW-0963">Cytoplasm</keyword>
<keyword evidence="14" id="KW-1185">Reference proteome</keyword>
<evidence type="ECO:0000256" key="5">
    <source>
        <dbReference type="ARBA" id="ARBA00023016"/>
    </source>
</evidence>
<dbReference type="InterPro" id="IPR009012">
    <property type="entry name" value="GrpE_head"/>
</dbReference>
<evidence type="ECO:0000256" key="10">
    <source>
        <dbReference type="HAMAP-Rule" id="MF_01151"/>
    </source>
</evidence>
<organism evidence="13 14">
    <name type="scientific">Luteolibacter luteus</name>
    <dbReference type="NCBI Taxonomy" id="2728835"/>
    <lineage>
        <taxon>Bacteria</taxon>
        <taxon>Pseudomonadati</taxon>
        <taxon>Verrucomicrobiota</taxon>
        <taxon>Verrucomicrobiia</taxon>
        <taxon>Verrucomicrobiales</taxon>
        <taxon>Verrucomicrobiaceae</taxon>
        <taxon>Luteolibacter</taxon>
    </lineage>
</organism>
<dbReference type="GO" id="GO:0051082">
    <property type="term" value="F:unfolded protein binding"/>
    <property type="evidence" value="ECO:0007669"/>
    <property type="project" value="TreeGrafter"/>
</dbReference>
<dbReference type="InterPro" id="IPR013805">
    <property type="entry name" value="GrpE_CC"/>
</dbReference>
<dbReference type="GO" id="GO:0000774">
    <property type="term" value="F:adenyl-nucleotide exchange factor activity"/>
    <property type="evidence" value="ECO:0007669"/>
    <property type="project" value="InterPro"/>
</dbReference>
<dbReference type="Proteomes" id="UP000501812">
    <property type="component" value="Chromosome"/>
</dbReference>
<dbReference type="HAMAP" id="MF_01151">
    <property type="entry name" value="GrpE"/>
    <property type="match status" value="1"/>
</dbReference>
<dbReference type="FunFam" id="2.30.22.10:FF:000001">
    <property type="entry name" value="Protein GrpE"/>
    <property type="match status" value="1"/>
</dbReference>
<evidence type="ECO:0000256" key="3">
    <source>
        <dbReference type="ARBA" id="ARBA00011738"/>
    </source>
</evidence>
<dbReference type="PROSITE" id="PS01071">
    <property type="entry name" value="GRPE"/>
    <property type="match status" value="1"/>
</dbReference>
<dbReference type="AlphaFoldDB" id="A0A858RMK5"/>
<evidence type="ECO:0000256" key="6">
    <source>
        <dbReference type="ARBA" id="ARBA00023186"/>
    </source>
</evidence>
<dbReference type="PANTHER" id="PTHR21237">
    <property type="entry name" value="GRPE PROTEIN"/>
    <property type="match status" value="1"/>
</dbReference>
<proteinExistence type="inferred from homology"/>
<evidence type="ECO:0000256" key="8">
    <source>
        <dbReference type="ARBA" id="ARBA00072274"/>
    </source>
</evidence>
<reference evidence="13 14" key="1">
    <citation type="submission" date="2020-04" db="EMBL/GenBank/DDBJ databases">
        <title>Luteolibacter sp. G-1-1-1 isolated from soil.</title>
        <authorList>
            <person name="Dahal R.H."/>
        </authorList>
    </citation>
    <scope>NUCLEOTIDE SEQUENCE [LARGE SCALE GENOMIC DNA]</scope>
    <source>
        <strain evidence="13 14">G-1-1-1</strain>
    </source>
</reference>
<dbReference type="SUPFAM" id="SSF58014">
    <property type="entry name" value="Coiled-coil domain of nucleotide exchange factor GrpE"/>
    <property type="match status" value="1"/>
</dbReference>
<dbReference type="GO" id="GO:0006457">
    <property type="term" value="P:protein folding"/>
    <property type="evidence" value="ECO:0007669"/>
    <property type="project" value="InterPro"/>
</dbReference>
<dbReference type="GO" id="GO:0051087">
    <property type="term" value="F:protein-folding chaperone binding"/>
    <property type="evidence" value="ECO:0007669"/>
    <property type="project" value="InterPro"/>
</dbReference>
<comment type="function">
    <text evidence="7 10 11">Participates actively in the response to hyperosmotic and heat shock by preventing the aggregation of stress-denatured proteins, in association with DnaK and GrpE. It is the nucleotide exchange factor for DnaK and may function as a thermosensor. Unfolded proteins bind initially to DnaJ; upon interaction with the DnaJ-bound protein, DnaK hydrolyzes its bound ATP, resulting in the formation of a stable complex. GrpE releases ADP from DnaK; ATP binding to DnaK triggers the release of the substrate protein, thus completing the reaction cycle. Several rounds of ATP-dependent interactions between DnaJ, DnaK and GrpE are required for fully efficient folding.</text>
</comment>
<dbReference type="Pfam" id="PF01025">
    <property type="entry name" value="GrpE"/>
    <property type="match status" value="1"/>
</dbReference>
<dbReference type="SUPFAM" id="SSF51064">
    <property type="entry name" value="Head domain of nucleotide exchange factor GrpE"/>
    <property type="match status" value="1"/>
</dbReference>
<dbReference type="GO" id="GO:0042803">
    <property type="term" value="F:protein homodimerization activity"/>
    <property type="evidence" value="ECO:0007669"/>
    <property type="project" value="InterPro"/>
</dbReference>
<evidence type="ECO:0000313" key="14">
    <source>
        <dbReference type="Proteomes" id="UP000501812"/>
    </source>
</evidence>
<protein>
    <recommendedName>
        <fullName evidence="8 10">Protein GrpE</fullName>
    </recommendedName>
    <alternativeName>
        <fullName evidence="9 10">HSP-70 cofactor</fullName>
    </alternativeName>
</protein>